<sequence length="614" mass="68909">MGHSAEELASALRQIDLAEVGPQEPLRAFGTLQELASAHAEDSAAREALTALSNVAGMMLKPDRWESPYLPAMQFGNRRTWLPEDLTDVHRGFLSYSYAWLPSGALRAQVIDVLFVSAVDRDERYKLASESVNAWIGVGLHGELNRAEEQGWRRAVEIALRYRFTEKVTALVDLAMETIRLEQPRSAWQIARALHESGTGREHADEIVERLRNASATVEDLGFQREILEQVRSWALTNRDSAVVAEVEEQIGDLWWEEAKQRKSSSHFMARDCFGNAYNEYKRVERSRRSSRMNKRLARLPRKIREEGELALEEMHAVESDPIDLTMLRDQVDEVLKEEDSLRAMAAWFARVPLESVQQAHATAKQSMRENPLSHLFSHTTVAADGRTVQHSASARGHGDIPGDVWSEMLRQWELKVGILAQGYIWPALVELSTRHKFNHGDFALLVRSSAFIPPEQERHYVTALHNGYYGRLSESIFMLAPVVEACVRACLQRAGIETRNIRADDTEIEPGLSALMELDGVDEALTPDLAWNIRALYCGPLGPNLRNRVAHGLLSESESNGAAALFAWWLALRLAFVPFFNGMMADSSEPQSGSSTERDPGAGQTPPHDDSEE</sequence>
<evidence type="ECO:0000313" key="4">
    <source>
        <dbReference type="EMBL" id="CEP26133.1"/>
    </source>
</evidence>
<organism evidence="4">
    <name type="scientific">Propionibacterium freudenreichii subsp. freudenreichii</name>
    <dbReference type="NCBI Taxonomy" id="66712"/>
    <lineage>
        <taxon>Bacteria</taxon>
        <taxon>Bacillati</taxon>
        <taxon>Actinomycetota</taxon>
        <taxon>Actinomycetes</taxon>
        <taxon>Propionibacteriales</taxon>
        <taxon>Propionibacteriaceae</taxon>
        <taxon>Propionibacterium</taxon>
    </lineage>
</organism>
<reference evidence="4" key="1">
    <citation type="submission" date="2014-08" db="EMBL/GenBank/DDBJ databases">
        <authorList>
            <person name="Falentin Helene"/>
        </authorList>
    </citation>
    <scope>NUCLEOTIDE SEQUENCE</scope>
</reference>
<dbReference type="InterPro" id="IPR055804">
    <property type="entry name" value="DUF7380"/>
</dbReference>
<feature type="domain" description="DUF7380" evidence="3">
    <location>
        <begin position="38"/>
        <end position="163"/>
    </location>
</feature>
<gene>
    <name evidence="4" type="ORF">PFCIRM138_04735</name>
</gene>
<proteinExistence type="predicted"/>
<dbReference type="InterPro" id="IPR025209">
    <property type="entry name" value="DUF4209"/>
</dbReference>
<feature type="region of interest" description="Disordered" evidence="1">
    <location>
        <begin position="587"/>
        <end position="614"/>
    </location>
</feature>
<evidence type="ECO:0000256" key="1">
    <source>
        <dbReference type="SAM" id="MobiDB-lite"/>
    </source>
</evidence>
<name>A0A0B7NZA3_PROFF</name>
<evidence type="ECO:0000259" key="2">
    <source>
        <dbReference type="Pfam" id="PF13910"/>
    </source>
</evidence>
<dbReference type="Pfam" id="PF13910">
    <property type="entry name" value="DUF4209"/>
    <property type="match status" value="1"/>
</dbReference>
<dbReference type="EMBL" id="LM676390">
    <property type="protein sequence ID" value="CEP26133.1"/>
    <property type="molecule type" value="Genomic_DNA"/>
</dbReference>
<protein>
    <submittedName>
        <fullName evidence="4">Uncharacterized protein</fullName>
    </submittedName>
</protein>
<evidence type="ECO:0000259" key="3">
    <source>
        <dbReference type="Pfam" id="PF24098"/>
    </source>
</evidence>
<dbReference type="Pfam" id="PF24098">
    <property type="entry name" value="DUF7380"/>
    <property type="match status" value="1"/>
</dbReference>
<accession>A0A0B7NZA3</accession>
<feature type="domain" description="DUF4209" evidence="2">
    <location>
        <begin position="484"/>
        <end position="574"/>
    </location>
</feature>
<dbReference type="AlphaFoldDB" id="A0A0B7NZA3"/>